<reference evidence="2" key="1">
    <citation type="submission" date="2018-05" db="EMBL/GenBank/DDBJ databases">
        <authorList>
            <person name="Lanie J.A."/>
            <person name="Ng W.-L."/>
            <person name="Kazmierczak K.M."/>
            <person name="Andrzejewski T.M."/>
            <person name="Davidsen T.M."/>
            <person name="Wayne K.J."/>
            <person name="Tettelin H."/>
            <person name="Glass J.I."/>
            <person name="Rusch D."/>
            <person name="Podicherti R."/>
            <person name="Tsui H.-C.T."/>
            <person name="Winkler M.E."/>
        </authorList>
    </citation>
    <scope>NUCLEOTIDE SEQUENCE</scope>
</reference>
<gene>
    <name evidence="2" type="ORF">METZ01_LOCUS275873</name>
</gene>
<dbReference type="AlphaFoldDB" id="A0A382KFL9"/>
<evidence type="ECO:0000313" key="2">
    <source>
        <dbReference type="EMBL" id="SVC23019.1"/>
    </source>
</evidence>
<feature type="region of interest" description="Disordered" evidence="1">
    <location>
        <begin position="65"/>
        <end position="88"/>
    </location>
</feature>
<feature type="non-terminal residue" evidence="2">
    <location>
        <position position="88"/>
    </location>
</feature>
<evidence type="ECO:0000256" key="1">
    <source>
        <dbReference type="SAM" id="MobiDB-lite"/>
    </source>
</evidence>
<accession>A0A382KFL9</accession>
<proteinExistence type="predicted"/>
<name>A0A382KFL9_9ZZZZ</name>
<protein>
    <submittedName>
        <fullName evidence="2">Uncharacterized protein</fullName>
    </submittedName>
</protein>
<dbReference type="EMBL" id="UINC01080249">
    <property type="protein sequence ID" value="SVC23019.1"/>
    <property type="molecule type" value="Genomic_DNA"/>
</dbReference>
<feature type="compositionally biased region" description="Low complexity" evidence="1">
    <location>
        <begin position="71"/>
        <end position="88"/>
    </location>
</feature>
<organism evidence="2">
    <name type="scientific">marine metagenome</name>
    <dbReference type="NCBI Taxonomy" id="408172"/>
    <lineage>
        <taxon>unclassified sequences</taxon>
        <taxon>metagenomes</taxon>
        <taxon>ecological metagenomes</taxon>
    </lineage>
</organism>
<sequence length="88" mass="9758">MATPSTKATLKSYCLRALGFGVIDINVSDDQADDRLDEALQYFAQYHYDGIEKMYLKHLITSDEVTRARSDASTTATDTADSSITATW</sequence>